<protein>
    <submittedName>
        <fullName evidence="1">Uncharacterized protein</fullName>
    </submittedName>
</protein>
<name>A0ABT0UAL9_9BACT</name>
<organism evidence="1 2">
    <name type="scientific">Aporhodopirellula aestuarii</name>
    <dbReference type="NCBI Taxonomy" id="2950107"/>
    <lineage>
        <taxon>Bacteria</taxon>
        <taxon>Pseudomonadati</taxon>
        <taxon>Planctomycetota</taxon>
        <taxon>Planctomycetia</taxon>
        <taxon>Pirellulales</taxon>
        <taxon>Pirellulaceae</taxon>
        <taxon>Aporhodopirellula</taxon>
    </lineage>
</organism>
<sequence length="204" mass="20861">MTIRSFTLVTLVMVMGSATGCGGMRNFFFGRGARCGLCSRAGAVGTAINPLAPPPNTVPVAPAAPLFNAPRCRLFGRNAAPTYAPPVAVAPMAPCQGVCQDGYAGGAYVDDCYSAGMAGDCGSPCGGQCGGSSYGGVQYDGGVVDPYLGSGVYDGGYTNGGVIQSDDFQPRTYESRRYSPGQYDAQGDRIISVDPLPPGSQILN</sequence>
<dbReference type="EMBL" id="JAMQBK010000078">
    <property type="protein sequence ID" value="MCM2374017.1"/>
    <property type="molecule type" value="Genomic_DNA"/>
</dbReference>
<accession>A0ABT0UAL9</accession>
<dbReference type="PROSITE" id="PS51257">
    <property type="entry name" value="PROKAR_LIPOPROTEIN"/>
    <property type="match status" value="1"/>
</dbReference>
<dbReference type="Proteomes" id="UP001202961">
    <property type="component" value="Unassembled WGS sequence"/>
</dbReference>
<dbReference type="RefSeq" id="WP_250931890.1">
    <property type="nucleotide sequence ID" value="NZ_JAMQBK010000078.1"/>
</dbReference>
<reference evidence="1 2" key="1">
    <citation type="journal article" date="2022" name="Syst. Appl. Microbiol.">
        <title>Rhodopirellula aestuarii sp. nov., a novel member of the genus Rhodopirellula isolated from brackish sediments collected in the Tagus River estuary, Portugal.</title>
        <authorList>
            <person name="Vitorino I.R."/>
            <person name="Klimek D."/>
            <person name="Calusinska M."/>
            <person name="Lobo-da-Cunha A."/>
            <person name="Vasconcelos V."/>
            <person name="Lage O.M."/>
        </authorList>
    </citation>
    <scope>NUCLEOTIDE SEQUENCE [LARGE SCALE GENOMIC DNA]</scope>
    <source>
        <strain evidence="1 2">ICT_H3.1</strain>
    </source>
</reference>
<proteinExistence type="predicted"/>
<comment type="caution">
    <text evidence="1">The sequence shown here is derived from an EMBL/GenBank/DDBJ whole genome shotgun (WGS) entry which is preliminary data.</text>
</comment>
<keyword evidence="2" id="KW-1185">Reference proteome</keyword>
<evidence type="ECO:0000313" key="2">
    <source>
        <dbReference type="Proteomes" id="UP001202961"/>
    </source>
</evidence>
<evidence type="ECO:0000313" key="1">
    <source>
        <dbReference type="EMBL" id="MCM2374017.1"/>
    </source>
</evidence>
<gene>
    <name evidence="1" type="ORF">NB063_25670</name>
</gene>